<dbReference type="CDD" id="cd00730">
    <property type="entry name" value="rubredoxin"/>
    <property type="match status" value="2"/>
</dbReference>
<dbReference type="GO" id="GO:0005506">
    <property type="term" value="F:iron ion binding"/>
    <property type="evidence" value="ECO:0007669"/>
    <property type="project" value="UniProtKB-UniRule"/>
</dbReference>
<evidence type="ECO:0000313" key="12">
    <source>
        <dbReference type="Proteomes" id="UP000531251"/>
    </source>
</evidence>
<keyword evidence="5" id="KW-0813">Transport</keyword>
<dbReference type="Gene3D" id="2.20.28.10">
    <property type="match status" value="2"/>
</dbReference>
<gene>
    <name evidence="11" type="ORF">GGR89_001472</name>
</gene>
<dbReference type="PROSITE" id="PS00202">
    <property type="entry name" value="RUBREDOXIN"/>
    <property type="match status" value="2"/>
</dbReference>
<comment type="function">
    <text evidence="2">Involved in the hydrocarbon hydroxylating system, which transfers electrons from NADH to rubredoxin reductase and then through rubredoxin to alkane 1 monooxygenase.</text>
</comment>
<evidence type="ECO:0000256" key="9">
    <source>
        <dbReference type="RuleBase" id="RU003820"/>
    </source>
</evidence>
<reference evidence="11 12" key="1">
    <citation type="submission" date="2020-03" db="EMBL/GenBank/DDBJ databases">
        <title>Genomic Encyclopedia of Type Strains, Phase IV (KMG-IV): sequencing the most valuable type-strain genomes for metagenomic binning, comparative biology and taxonomic classification.</title>
        <authorList>
            <person name="Goeker M."/>
        </authorList>
    </citation>
    <scope>NUCLEOTIDE SEQUENCE [LARGE SCALE GENOMIC DNA]</scope>
    <source>
        <strain evidence="11 12">DSM 7225</strain>
    </source>
</reference>
<evidence type="ECO:0000256" key="8">
    <source>
        <dbReference type="ARBA" id="ARBA00023004"/>
    </source>
</evidence>
<dbReference type="AlphaFoldDB" id="A0A7X5XXJ1"/>
<comment type="similarity">
    <text evidence="4 9">Belongs to the rubredoxin family.</text>
</comment>
<evidence type="ECO:0000313" key="11">
    <source>
        <dbReference type="EMBL" id="NJB97166.1"/>
    </source>
</evidence>
<evidence type="ECO:0000256" key="6">
    <source>
        <dbReference type="ARBA" id="ARBA00022723"/>
    </source>
</evidence>
<dbReference type="EMBL" id="JAATJB010000003">
    <property type="protein sequence ID" value="NJB97166.1"/>
    <property type="molecule type" value="Genomic_DNA"/>
</dbReference>
<proteinExistence type="inferred from homology"/>
<evidence type="ECO:0000256" key="1">
    <source>
        <dbReference type="ARBA" id="ARBA00001965"/>
    </source>
</evidence>
<dbReference type="PROSITE" id="PS50903">
    <property type="entry name" value="RUBREDOXIN_LIKE"/>
    <property type="match status" value="2"/>
</dbReference>
<protein>
    <recommendedName>
        <fullName evidence="9">Rubredoxin</fullName>
    </recommendedName>
</protein>
<feature type="domain" description="Rubredoxin-like" evidence="10">
    <location>
        <begin position="2"/>
        <end position="54"/>
    </location>
</feature>
<dbReference type="Proteomes" id="UP000531251">
    <property type="component" value="Unassembled WGS sequence"/>
</dbReference>
<dbReference type="FunFam" id="2.20.28.10:FF:000001">
    <property type="entry name" value="Rubredoxin"/>
    <property type="match status" value="1"/>
</dbReference>
<keyword evidence="7 9" id="KW-0249">Electron transport</keyword>
<evidence type="ECO:0000256" key="3">
    <source>
        <dbReference type="ARBA" id="ARBA00004933"/>
    </source>
</evidence>
<sequence length="126" mass="13691">MMTQYQCPDCGYIYDEATGDPHEGFAPNTTWAEIPDSWACPDCAVRDKPDFIPLGTGGIATAPVALPADAEPFAKWHCVTCGHIYDEALGDPATGLAPGTRWADVPADWYCPDCGATKEDYERLDF</sequence>
<comment type="pathway">
    <text evidence="3">Hydrocarbon metabolism; alkane degradation.</text>
</comment>
<comment type="caution">
    <text evidence="11">The sequence shown here is derived from an EMBL/GenBank/DDBJ whole genome shotgun (WGS) entry which is preliminary data.</text>
</comment>
<evidence type="ECO:0000256" key="5">
    <source>
        <dbReference type="ARBA" id="ARBA00022448"/>
    </source>
</evidence>
<accession>A0A7X5XXJ1</accession>
<evidence type="ECO:0000256" key="7">
    <source>
        <dbReference type="ARBA" id="ARBA00022982"/>
    </source>
</evidence>
<evidence type="ECO:0000256" key="4">
    <source>
        <dbReference type="ARBA" id="ARBA00005337"/>
    </source>
</evidence>
<dbReference type="InterPro" id="IPR024935">
    <property type="entry name" value="Rubredoxin_dom"/>
</dbReference>
<keyword evidence="12" id="KW-1185">Reference proteome</keyword>
<name>A0A7X5XXJ1_9SPHN</name>
<dbReference type="InterPro" id="IPR050526">
    <property type="entry name" value="Rubredoxin_ET"/>
</dbReference>
<evidence type="ECO:0000256" key="2">
    <source>
        <dbReference type="ARBA" id="ARBA00002792"/>
    </source>
</evidence>
<organism evidence="11 12">
    <name type="scientific">Sphingomonas trueperi</name>
    <dbReference type="NCBI Taxonomy" id="53317"/>
    <lineage>
        <taxon>Bacteria</taxon>
        <taxon>Pseudomonadati</taxon>
        <taxon>Pseudomonadota</taxon>
        <taxon>Alphaproteobacteria</taxon>
        <taxon>Sphingomonadales</taxon>
        <taxon>Sphingomonadaceae</taxon>
        <taxon>Sphingomonas</taxon>
    </lineage>
</organism>
<comment type="cofactor">
    <cofactor evidence="1 9">
        <name>Fe(3+)</name>
        <dbReference type="ChEBI" id="CHEBI:29034"/>
    </cofactor>
</comment>
<keyword evidence="8 9" id="KW-0408">Iron</keyword>
<dbReference type="Pfam" id="PF00301">
    <property type="entry name" value="Rubredoxin"/>
    <property type="match status" value="2"/>
</dbReference>
<dbReference type="PRINTS" id="PR00163">
    <property type="entry name" value="RUBREDOXIN"/>
</dbReference>
<keyword evidence="6 9" id="KW-0479">Metal-binding</keyword>
<dbReference type="PANTHER" id="PTHR47627:SF1">
    <property type="entry name" value="RUBREDOXIN-1-RELATED"/>
    <property type="match status" value="1"/>
</dbReference>
<dbReference type="PANTHER" id="PTHR47627">
    <property type="entry name" value="RUBREDOXIN"/>
    <property type="match status" value="1"/>
</dbReference>
<dbReference type="GO" id="GO:0043448">
    <property type="term" value="P:alkane catabolic process"/>
    <property type="evidence" value="ECO:0007669"/>
    <property type="project" value="TreeGrafter"/>
</dbReference>
<dbReference type="GO" id="GO:0009055">
    <property type="term" value="F:electron transfer activity"/>
    <property type="evidence" value="ECO:0007669"/>
    <property type="project" value="TreeGrafter"/>
</dbReference>
<dbReference type="InterPro" id="IPR024934">
    <property type="entry name" value="Rubredoxin-like_dom"/>
</dbReference>
<dbReference type="RefSeq" id="WP_425338745.1">
    <property type="nucleotide sequence ID" value="NZ_BAAADY010000012.1"/>
</dbReference>
<dbReference type="SUPFAM" id="SSF57802">
    <property type="entry name" value="Rubredoxin-like"/>
    <property type="match status" value="2"/>
</dbReference>
<feature type="domain" description="Rubredoxin-like" evidence="10">
    <location>
        <begin position="73"/>
        <end position="124"/>
    </location>
</feature>
<dbReference type="InterPro" id="IPR018527">
    <property type="entry name" value="Rubredoxin_Fe_BS"/>
</dbReference>
<evidence type="ECO:0000259" key="10">
    <source>
        <dbReference type="PROSITE" id="PS50903"/>
    </source>
</evidence>